<dbReference type="GO" id="GO:0006935">
    <property type="term" value="P:chemotaxis"/>
    <property type="evidence" value="ECO:0007669"/>
    <property type="project" value="InterPro"/>
</dbReference>
<evidence type="ECO:0000259" key="7">
    <source>
        <dbReference type="PROSITE" id="PS50885"/>
    </source>
</evidence>
<dbReference type="CDD" id="cd11386">
    <property type="entry name" value="MCP_signal"/>
    <property type="match status" value="1"/>
</dbReference>
<dbReference type="Pfam" id="PF08376">
    <property type="entry name" value="NIT"/>
    <property type="match status" value="1"/>
</dbReference>
<keyword evidence="5" id="KW-0812">Transmembrane</keyword>
<dbReference type="Gene3D" id="1.10.287.950">
    <property type="entry name" value="Methyl-accepting chemotaxis protein"/>
    <property type="match status" value="1"/>
</dbReference>
<name>A0A318KIM8_9NEIS</name>
<comment type="caution">
    <text evidence="8">The sequence shown here is derived from an EMBL/GenBank/DDBJ whole genome shotgun (WGS) entry which is preliminary data.</text>
</comment>
<dbReference type="SMART" id="SM00283">
    <property type="entry name" value="MA"/>
    <property type="match status" value="1"/>
</dbReference>
<dbReference type="PROSITE" id="PS50885">
    <property type="entry name" value="HAMP"/>
    <property type="match status" value="1"/>
</dbReference>
<dbReference type="Pfam" id="PF00015">
    <property type="entry name" value="MCPsignal"/>
    <property type="match status" value="1"/>
</dbReference>
<dbReference type="InterPro" id="IPR013587">
    <property type="entry name" value="Nitrate/nitrite_sensing"/>
</dbReference>
<reference evidence="8 9" key="1">
    <citation type="submission" date="2018-05" db="EMBL/GenBank/DDBJ databases">
        <title>Genomic Encyclopedia of Type Strains, Phase IV (KMG-IV): sequencing the most valuable type-strain genomes for metagenomic binning, comparative biology and taxonomic classification.</title>
        <authorList>
            <person name="Goeker M."/>
        </authorList>
    </citation>
    <scope>NUCLEOTIDE SEQUENCE [LARGE SCALE GENOMIC DNA]</scope>
    <source>
        <strain evidence="8 9">DSM 29661</strain>
    </source>
</reference>
<dbReference type="GO" id="GO:0004888">
    <property type="term" value="F:transmembrane signaling receptor activity"/>
    <property type="evidence" value="ECO:0007669"/>
    <property type="project" value="InterPro"/>
</dbReference>
<keyword evidence="5" id="KW-1133">Transmembrane helix</keyword>
<dbReference type="AlphaFoldDB" id="A0A318KIM8"/>
<organism evidence="8 9">
    <name type="scientific">Rivihabitans pingtungensis</name>
    <dbReference type="NCBI Taxonomy" id="1054498"/>
    <lineage>
        <taxon>Bacteria</taxon>
        <taxon>Pseudomonadati</taxon>
        <taxon>Pseudomonadota</taxon>
        <taxon>Betaproteobacteria</taxon>
        <taxon>Neisseriales</taxon>
        <taxon>Aquaspirillaceae</taxon>
        <taxon>Rivihabitans</taxon>
    </lineage>
</organism>
<feature type="domain" description="Methyl-accepting transducer" evidence="6">
    <location>
        <begin position="400"/>
        <end position="636"/>
    </location>
</feature>
<evidence type="ECO:0000313" key="9">
    <source>
        <dbReference type="Proteomes" id="UP000247555"/>
    </source>
</evidence>
<feature type="transmembrane region" description="Helical" evidence="5">
    <location>
        <begin position="319"/>
        <end position="339"/>
    </location>
</feature>
<sequence length="677" mass="72273">MAAPHPCAAHAASEREENTIMTHRLTLGQRLFLLVSLPLLGMVGYAALTAWAHWQEAVNMRRAAALIEVSTRSGDVIHLMQVERGASVTGDQALLAQARSALDGVIRTMRASVDSLDDLTSDDRALALQELQALDTLATVRQGVDQHSLTSTQFIAQYTGLIEKLMNLATVGVQRATHADLTRQMTAQLALLCEKEFAGRERAQLATALTAGRLDDAARRLLLEGVGRQQSCLTEFNALADPALRDAYVAVSATPAYQDAVNMREKILTLGPEQSGIDKDTWFAAATSRMEAIKGMLDTFSHAMIAQADGLKDAASQRALLSAGVALVAILLVLTLSMLTMRALRREVRALQAVMDNTSRQLDLTHRANLPGEDEIASIGRSFDQLVEAFARALGQVEHDARQLADAAGGLSSVSRQAAAGSAEQTHASSQIAVSTEEISAGITQVVDSANASEACAGETRRQASAGRDSMRQAAAEITEMADAVQQASGTIHQLHERSQAISQLIGSIQGIADQTNLLALNASIEAARAGEQGRGFAVVADEVRNLAERTSQATGEITRLIEAICQDTQGTVDGMREVSQRMQDGLARLEDTQQVLAHIETTAEDTLEKATSISHAMREHSQASHDVAENVARIASHAQENSALIGEASRIAQTMNGTAQELNALVGRFVLPRNGA</sequence>
<evidence type="ECO:0000313" key="8">
    <source>
        <dbReference type="EMBL" id="PXX77701.1"/>
    </source>
</evidence>
<evidence type="ECO:0000256" key="2">
    <source>
        <dbReference type="ARBA" id="ARBA00023224"/>
    </source>
</evidence>
<dbReference type="Proteomes" id="UP000247555">
    <property type="component" value="Unassembled WGS sequence"/>
</dbReference>
<dbReference type="SMART" id="SM00304">
    <property type="entry name" value="HAMP"/>
    <property type="match status" value="3"/>
</dbReference>
<dbReference type="EMBL" id="QJKI01000015">
    <property type="protein sequence ID" value="PXX77701.1"/>
    <property type="molecule type" value="Genomic_DNA"/>
</dbReference>
<evidence type="ECO:0000256" key="4">
    <source>
        <dbReference type="PROSITE-ProRule" id="PRU00284"/>
    </source>
</evidence>
<keyword evidence="2 4" id="KW-0807">Transducer</keyword>
<keyword evidence="9" id="KW-1185">Reference proteome</keyword>
<comment type="subcellular location">
    <subcellularLocation>
        <location evidence="1">Membrane</location>
    </subcellularLocation>
</comment>
<evidence type="ECO:0000259" key="6">
    <source>
        <dbReference type="PROSITE" id="PS50111"/>
    </source>
</evidence>
<proteinExistence type="inferred from homology"/>
<comment type="similarity">
    <text evidence="3">Belongs to the methyl-accepting chemotaxis (MCP) protein family.</text>
</comment>
<evidence type="ECO:0000256" key="3">
    <source>
        <dbReference type="ARBA" id="ARBA00029447"/>
    </source>
</evidence>
<dbReference type="PRINTS" id="PR00260">
    <property type="entry name" value="CHEMTRNSDUCR"/>
</dbReference>
<dbReference type="InterPro" id="IPR004090">
    <property type="entry name" value="Chemotax_Me-accpt_rcpt"/>
</dbReference>
<dbReference type="GO" id="GO:0016020">
    <property type="term" value="C:membrane"/>
    <property type="evidence" value="ECO:0007669"/>
    <property type="project" value="UniProtKB-SubCell"/>
</dbReference>
<dbReference type="InterPro" id="IPR004089">
    <property type="entry name" value="MCPsignal_dom"/>
</dbReference>
<protein>
    <submittedName>
        <fullName evidence="8">Methyl-accepting chemotaxis protein</fullName>
    </submittedName>
</protein>
<feature type="transmembrane region" description="Helical" evidence="5">
    <location>
        <begin position="31"/>
        <end position="54"/>
    </location>
</feature>
<dbReference type="FunFam" id="1.10.287.950:FF:000001">
    <property type="entry name" value="Methyl-accepting chemotaxis sensory transducer"/>
    <property type="match status" value="1"/>
</dbReference>
<gene>
    <name evidence="8" type="ORF">DFR34_11513</name>
</gene>
<dbReference type="PANTHER" id="PTHR32089">
    <property type="entry name" value="METHYL-ACCEPTING CHEMOTAXIS PROTEIN MCPB"/>
    <property type="match status" value="1"/>
</dbReference>
<dbReference type="PROSITE" id="PS50111">
    <property type="entry name" value="CHEMOTAXIS_TRANSDUC_2"/>
    <property type="match status" value="1"/>
</dbReference>
<feature type="domain" description="HAMP" evidence="7">
    <location>
        <begin position="342"/>
        <end position="395"/>
    </location>
</feature>
<dbReference type="GO" id="GO:0007165">
    <property type="term" value="P:signal transduction"/>
    <property type="evidence" value="ECO:0007669"/>
    <property type="project" value="UniProtKB-KW"/>
</dbReference>
<dbReference type="PANTHER" id="PTHR32089:SF112">
    <property type="entry name" value="LYSOZYME-LIKE PROTEIN-RELATED"/>
    <property type="match status" value="1"/>
</dbReference>
<dbReference type="InterPro" id="IPR003660">
    <property type="entry name" value="HAMP_dom"/>
</dbReference>
<dbReference type="SUPFAM" id="SSF58104">
    <property type="entry name" value="Methyl-accepting chemotaxis protein (MCP) signaling domain"/>
    <property type="match status" value="1"/>
</dbReference>
<keyword evidence="5" id="KW-0472">Membrane</keyword>
<accession>A0A318KIM8</accession>
<evidence type="ECO:0000256" key="5">
    <source>
        <dbReference type="SAM" id="Phobius"/>
    </source>
</evidence>
<evidence type="ECO:0000256" key="1">
    <source>
        <dbReference type="ARBA" id="ARBA00004370"/>
    </source>
</evidence>